<dbReference type="GO" id="GO:0046872">
    <property type="term" value="F:metal ion binding"/>
    <property type="evidence" value="ECO:0007669"/>
    <property type="project" value="UniProtKB-KW"/>
</dbReference>
<reference evidence="7 8" key="1">
    <citation type="journal article" date="2010" name="DNA Res.">
        <title>Bacterial lifestyle in a deep-sea hydrothermal vent chimney revealed by the genome sequence of the thermophilic bacterium Deferribacter desulfuricans SSM1.</title>
        <authorList>
            <person name="Takaki Y."/>
            <person name="Shimamura S."/>
            <person name="Nakagawa S."/>
            <person name="Fukuhara Y."/>
            <person name="Horikawa H."/>
            <person name="Ankai A."/>
            <person name="Harada T."/>
            <person name="Hosoyama A."/>
            <person name="Oguchi A."/>
            <person name="Fukui S."/>
            <person name="Fujita N."/>
            <person name="Takami H."/>
            <person name="Takai K."/>
        </authorList>
    </citation>
    <scope>NUCLEOTIDE SEQUENCE [LARGE SCALE GENOMIC DNA]</scope>
    <source>
        <strain evidence="8">DSM 14783 / JCM 11476 / NBRC 101012 / SSM1</strain>
    </source>
</reference>
<evidence type="ECO:0000256" key="3">
    <source>
        <dbReference type="ARBA" id="ARBA00023004"/>
    </source>
</evidence>
<dbReference type="GO" id="GO:0004113">
    <property type="term" value="F:2',3'-cyclic-nucleotide 3'-phosphodiesterase activity"/>
    <property type="evidence" value="ECO:0007669"/>
    <property type="project" value="TreeGrafter"/>
</dbReference>
<dbReference type="CDD" id="cd07382">
    <property type="entry name" value="MPP_DR1281"/>
    <property type="match status" value="1"/>
</dbReference>
<dbReference type="FunFam" id="3.60.21.10:FF:000016">
    <property type="entry name" value="Putative metallophosphoesterase"/>
    <property type="match status" value="1"/>
</dbReference>
<keyword evidence="8" id="KW-1185">Reference proteome</keyword>
<dbReference type="STRING" id="639282.DEFDS_0482"/>
<evidence type="ECO:0000256" key="6">
    <source>
        <dbReference type="PIRSR" id="PIRSR004789-51"/>
    </source>
</evidence>
<feature type="binding site" evidence="6">
    <location>
        <position position="173"/>
    </location>
    <ligand>
        <name>Fe cation</name>
        <dbReference type="ChEBI" id="CHEBI:24875"/>
        <label>2</label>
    </ligand>
</feature>
<dbReference type="RefSeq" id="WP_013007224.1">
    <property type="nucleotide sequence ID" value="NC_013939.1"/>
</dbReference>
<dbReference type="PANTHER" id="PTHR36303">
    <property type="entry name" value="2',3'-CYCLIC-NUCLEOTIDE 2'-PHOSPHODIESTERASE"/>
    <property type="match status" value="1"/>
</dbReference>
<name>D3PBK3_DEFDS</name>
<feature type="binding site" evidence="6">
    <location>
        <position position="39"/>
    </location>
    <ligand>
        <name>Fe cation</name>
        <dbReference type="ChEBI" id="CHEBI:24875"/>
        <label>1</label>
    </ligand>
</feature>
<dbReference type="HOGENOM" id="CLU_068238_0_0_0"/>
<feature type="binding site" evidence="6">
    <location>
        <position position="148"/>
    </location>
    <ligand>
        <name>Fe cation</name>
        <dbReference type="ChEBI" id="CHEBI:24875"/>
        <label>2</label>
    </ligand>
</feature>
<feature type="binding site" evidence="6">
    <location>
        <position position="8"/>
    </location>
    <ligand>
        <name>Fe cation</name>
        <dbReference type="ChEBI" id="CHEBI:24875"/>
        <label>1</label>
    </ligand>
</feature>
<sequence length="259" mass="29082">MNILFVGDIIGRAGRKVFSRSIDDVKYEYGLDLVIVNGENSAGGFGINEKIYKELRSKGADVITSGNHIWDKKETANQLDNMEYLIRPANYPEDVPGNGYITLSIGVTEVTVINLLGRVFMNPIDCPFRKFDEIYRKVKDTVVIVDFHAEATSEKAAFGFYVDGRASVVVGTHTHVQTNDDRILPEGTLFMTDVGMCGSLDSVIGMNKDAPIKRFLTGIPHKFDVENKGKLVFNALFFEIDENTYKVKRYKKIFKVFEG</sequence>
<evidence type="ECO:0000313" key="7">
    <source>
        <dbReference type="EMBL" id="BAI79976.1"/>
    </source>
</evidence>
<gene>
    <name evidence="7" type="ordered locus">DEFDS_0482</name>
</gene>
<evidence type="ECO:0000256" key="5">
    <source>
        <dbReference type="PIRSR" id="PIRSR004789-50"/>
    </source>
</evidence>
<dbReference type="AlphaFoldDB" id="D3PBK3"/>
<feature type="binding site" evidence="6">
    <location>
        <position position="39"/>
    </location>
    <ligand>
        <name>Fe cation</name>
        <dbReference type="ChEBI" id="CHEBI:24875"/>
        <label>2</label>
    </ligand>
</feature>
<dbReference type="SUPFAM" id="SSF56300">
    <property type="entry name" value="Metallo-dependent phosphatases"/>
    <property type="match status" value="1"/>
</dbReference>
<dbReference type="NCBIfam" id="TIGR00282">
    <property type="entry name" value="TIGR00282 family metallophosphoesterase"/>
    <property type="match status" value="1"/>
</dbReference>
<organism evidence="7 8">
    <name type="scientific">Deferribacter desulfuricans (strain DSM 14783 / JCM 11476 / NBRC 101012 / SSM1)</name>
    <dbReference type="NCBI Taxonomy" id="639282"/>
    <lineage>
        <taxon>Bacteria</taxon>
        <taxon>Pseudomonadati</taxon>
        <taxon>Deferribacterota</taxon>
        <taxon>Deferribacteres</taxon>
        <taxon>Deferribacterales</taxon>
        <taxon>Deferribacteraceae</taxon>
        <taxon>Deferribacter</taxon>
    </lineage>
</organism>
<dbReference type="KEGG" id="ddf:DEFDS_0482"/>
<dbReference type="InterPro" id="IPR029052">
    <property type="entry name" value="Metallo-depent_PP-like"/>
</dbReference>
<accession>D3PBK3</accession>
<dbReference type="Proteomes" id="UP000001520">
    <property type="component" value="Chromosome"/>
</dbReference>
<keyword evidence="3" id="KW-0408">Iron</keyword>
<dbReference type="eggNOG" id="COG1692">
    <property type="taxonomic scope" value="Bacteria"/>
</dbReference>
<keyword evidence="2" id="KW-0378">Hydrolase</keyword>
<evidence type="ECO:0000313" key="8">
    <source>
        <dbReference type="Proteomes" id="UP000001520"/>
    </source>
</evidence>
<keyword evidence="1 6" id="KW-0479">Metal-binding</keyword>
<dbReference type="PIRSF" id="PIRSF004789">
    <property type="entry name" value="DR1281"/>
    <property type="match status" value="1"/>
</dbReference>
<evidence type="ECO:0000256" key="2">
    <source>
        <dbReference type="ARBA" id="ARBA00022801"/>
    </source>
</evidence>
<feature type="binding site" evidence="6">
    <location>
        <position position="40"/>
    </location>
    <ligand>
        <name>Fe cation</name>
        <dbReference type="ChEBI" id="CHEBI:24875"/>
        <label>1</label>
    </ligand>
</feature>
<evidence type="ECO:0000256" key="1">
    <source>
        <dbReference type="ARBA" id="ARBA00022723"/>
    </source>
</evidence>
<feature type="binding site" evidence="6">
    <location>
        <position position="175"/>
    </location>
    <ligand>
        <name>Fe cation</name>
        <dbReference type="ChEBI" id="CHEBI:24875"/>
        <label>1</label>
    </ligand>
</feature>
<dbReference type="EMBL" id="AP011529">
    <property type="protein sequence ID" value="BAI79976.1"/>
    <property type="molecule type" value="Genomic_DNA"/>
</dbReference>
<dbReference type="Pfam" id="PF13277">
    <property type="entry name" value="YmdB"/>
    <property type="match status" value="1"/>
</dbReference>
<evidence type="ECO:0000256" key="4">
    <source>
        <dbReference type="ARBA" id="ARBA00061401"/>
    </source>
</evidence>
<dbReference type="PANTHER" id="PTHR36303:SF1">
    <property type="entry name" value="2',3'-CYCLIC-NUCLEOTIDE 2'-PHOSPHODIESTERASE"/>
    <property type="match status" value="1"/>
</dbReference>
<comment type="similarity">
    <text evidence="4">Belongs to the YmdB-like family.</text>
</comment>
<dbReference type="Gene3D" id="3.60.21.10">
    <property type="match status" value="1"/>
</dbReference>
<feature type="binding site" evidence="6">
    <location>
        <position position="67"/>
    </location>
    <ligand>
        <name>Fe cation</name>
        <dbReference type="ChEBI" id="CHEBI:24875"/>
        <label>2</label>
    </ligand>
</feature>
<evidence type="ECO:0008006" key="9">
    <source>
        <dbReference type="Google" id="ProtNLM"/>
    </source>
</evidence>
<feature type="active site" description="Proton donor" evidence="5">
    <location>
        <position position="68"/>
    </location>
</feature>
<proteinExistence type="inferred from homology"/>
<dbReference type="OrthoDB" id="9801109at2"/>
<dbReference type="InterPro" id="IPR005235">
    <property type="entry name" value="YmdB-like"/>
</dbReference>
<protein>
    <recommendedName>
        <fullName evidence="9">Metallophosphoesterase</fullName>
    </recommendedName>
</protein>